<organism evidence="2 3">
    <name type="scientific">Papiliotrema laurentii</name>
    <name type="common">Cryptococcus laurentii</name>
    <dbReference type="NCBI Taxonomy" id="5418"/>
    <lineage>
        <taxon>Eukaryota</taxon>
        <taxon>Fungi</taxon>
        <taxon>Dikarya</taxon>
        <taxon>Basidiomycota</taxon>
        <taxon>Agaricomycotina</taxon>
        <taxon>Tremellomycetes</taxon>
        <taxon>Tremellales</taxon>
        <taxon>Rhynchogastremaceae</taxon>
        <taxon>Papiliotrema</taxon>
    </lineage>
</organism>
<sequence>MPLTADSSLSPPDLEGSKFGWGKLFWEKSSLNTLRQLMNATAEHHMSEGHNCPVATNATLISGSLHIKAKPREDHIGEPTFFLQDKDIRAEDDVQESTLNQFRQALTFLSQDAEGEGCVTEGREAEDTARDTSVEAANVDRVLSGCWPMIEQQSDGTRFQPAFDEVMSHIIQGSSCLLLLYREPWKPDQLPHSAFYQVTTLPNQDTMGQYLVIGQVASQSPGSDAQGLPPDHRAWDEASSLDSLSPPRERAQGRMSQQT</sequence>
<evidence type="ECO:0000313" key="2">
    <source>
        <dbReference type="EMBL" id="KAK1922775.1"/>
    </source>
</evidence>
<evidence type="ECO:0000256" key="1">
    <source>
        <dbReference type="SAM" id="MobiDB-lite"/>
    </source>
</evidence>
<gene>
    <name evidence="2" type="ORF">DB88DRAFT_512290</name>
</gene>
<proteinExistence type="predicted"/>
<dbReference type="EMBL" id="JAODAN010000008">
    <property type="protein sequence ID" value="KAK1922775.1"/>
    <property type="molecule type" value="Genomic_DNA"/>
</dbReference>
<reference evidence="2" key="1">
    <citation type="submission" date="2023-02" db="EMBL/GenBank/DDBJ databases">
        <title>Identification and recombinant expression of a fungal hydrolase from Papiliotrema laurentii that hydrolyzes apple cutin and clears colloidal polyester polyurethane.</title>
        <authorList>
            <consortium name="DOE Joint Genome Institute"/>
            <person name="Roman V.A."/>
            <person name="Bojanowski C."/>
            <person name="Crable B.R."/>
            <person name="Wagner D.N."/>
            <person name="Hung C.S."/>
            <person name="Nadeau L.J."/>
            <person name="Schratz L."/>
            <person name="Haridas S."/>
            <person name="Pangilinan J."/>
            <person name="Lipzen A."/>
            <person name="Na H."/>
            <person name="Yan M."/>
            <person name="Ng V."/>
            <person name="Grigoriev I.V."/>
            <person name="Spatafora J.W."/>
            <person name="Barlow D."/>
            <person name="Biffinger J."/>
            <person name="Kelley-Loughnane N."/>
            <person name="Varaljay V.A."/>
            <person name="Crookes-Goodson W.J."/>
        </authorList>
    </citation>
    <scope>NUCLEOTIDE SEQUENCE</scope>
    <source>
        <strain evidence="2">5307AH</strain>
    </source>
</reference>
<keyword evidence="3" id="KW-1185">Reference proteome</keyword>
<name>A0AAD9CWB5_PAPLA</name>
<dbReference type="AlphaFoldDB" id="A0AAD9CWB5"/>
<protein>
    <submittedName>
        <fullName evidence="2">Uncharacterized protein</fullName>
    </submittedName>
</protein>
<accession>A0AAD9CWB5</accession>
<comment type="caution">
    <text evidence="2">The sequence shown here is derived from an EMBL/GenBank/DDBJ whole genome shotgun (WGS) entry which is preliminary data.</text>
</comment>
<evidence type="ECO:0000313" key="3">
    <source>
        <dbReference type="Proteomes" id="UP001182556"/>
    </source>
</evidence>
<dbReference type="Proteomes" id="UP001182556">
    <property type="component" value="Unassembled WGS sequence"/>
</dbReference>
<feature type="region of interest" description="Disordered" evidence="1">
    <location>
        <begin position="218"/>
        <end position="259"/>
    </location>
</feature>